<dbReference type="RefSeq" id="WP_073107912.1">
    <property type="nucleotide sequence ID" value="NZ_FQZY01000019.1"/>
</dbReference>
<evidence type="ECO:0000313" key="3">
    <source>
        <dbReference type="Proteomes" id="UP000184301"/>
    </source>
</evidence>
<keyword evidence="1" id="KW-1133">Transmembrane helix</keyword>
<keyword evidence="1" id="KW-0812">Transmembrane</keyword>
<dbReference type="OrthoDB" id="8757095at2"/>
<keyword evidence="1" id="KW-0472">Membrane</keyword>
<feature type="transmembrane region" description="Helical" evidence="1">
    <location>
        <begin position="120"/>
        <end position="138"/>
    </location>
</feature>
<proteinExistence type="predicted"/>
<gene>
    <name evidence="2" type="ORF">SAMN02745243_01540</name>
</gene>
<evidence type="ECO:0008006" key="4">
    <source>
        <dbReference type="Google" id="ProtNLM"/>
    </source>
</evidence>
<dbReference type="Proteomes" id="UP000184301">
    <property type="component" value="Unassembled WGS sequence"/>
</dbReference>
<dbReference type="EMBL" id="FQZY01000019">
    <property type="protein sequence ID" value="SHJ84825.1"/>
    <property type="molecule type" value="Genomic_DNA"/>
</dbReference>
<accession>A0A1M6MMV8</accession>
<dbReference type="STRING" id="1121950.SAMN02745243_01540"/>
<name>A0A1M6MMV8_9FIRM</name>
<reference evidence="2 3" key="1">
    <citation type="submission" date="2016-11" db="EMBL/GenBank/DDBJ databases">
        <authorList>
            <person name="Jaros S."/>
            <person name="Januszkiewicz K."/>
            <person name="Wedrychowicz H."/>
        </authorList>
    </citation>
    <scope>NUCLEOTIDE SEQUENCE [LARGE SCALE GENOMIC DNA]</scope>
    <source>
        <strain evidence="2 3">DSM 15480</strain>
    </source>
</reference>
<evidence type="ECO:0000313" key="2">
    <source>
        <dbReference type="EMBL" id="SHJ84825.1"/>
    </source>
</evidence>
<protein>
    <recommendedName>
        <fullName evidence="4">DUF2812 domain-containing protein</fullName>
    </recommendedName>
</protein>
<sequence>MKETKLEIRFFTITEYEKEQEYLRERHQSGWKFVGYTVPCFYHFVKCEPEDVVYQLDYNKDGAAHKDEYVQMFTDCGWEYLMDVLGYSYFRKPVSEMKEDEEIFCDDSSRLDMIGRVFKGRMIPLIGIFLCCIVPQMFRVFHLQDAADRGIFFVFCALLVLYLILFVQFGVQYWRLKKRTER</sequence>
<dbReference type="Pfam" id="PF11193">
    <property type="entry name" value="DUF2812"/>
    <property type="match status" value="1"/>
</dbReference>
<keyword evidence="3" id="KW-1185">Reference proteome</keyword>
<feature type="transmembrane region" description="Helical" evidence="1">
    <location>
        <begin position="150"/>
        <end position="174"/>
    </location>
</feature>
<dbReference type="InterPro" id="IPR021359">
    <property type="entry name" value="DUF2812"/>
</dbReference>
<evidence type="ECO:0000256" key="1">
    <source>
        <dbReference type="SAM" id="Phobius"/>
    </source>
</evidence>
<organism evidence="2 3">
    <name type="scientific">Hespellia stercorisuis DSM 15480</name>
    <dbReference type="NCBI Taxonomy" id="1121950"/>
    <lineage>
        <taxon>Bacteria</taxon>
        <taxon>Bacillati</taxon>
        <taxon>Bacillota</taxon>
        <taxon>Clostridia</taxon>
        <taxon>Lachnospirales</taxon>
        <taxon>Lachnospiraceae</taxon>
        <taxon>Hespellia</taxon>
    </lineage>
</organism>
<dbReference type="AlphaFoldDB" id="A0A1M6MMV8"/>